<protein>
    <recommendedName>
        <fullName evidence="4">Ecp2 effector protein domain-containing protein</fullName>
    </recommendedName>
</protein>
<keyword evidence="3" id="KW-1185">Reference proteome</keyword>
<dbReference type="AlphaFoldDB" id="A0A4S2MXF5"/>
<organism evidence="2 3">
    <name type="scientific">Ascodesmis nigricans</name>
    <dbReference type="NCBI Taxonomy" id="341454"/>
    <lineage>
        <taxon>Eukaryota</taxon>
        <taxon>Fungi</taxon>
        <taxon>Dikarya</taxon>
        <taxon>Ascomycota</taxon>
        <taxon>Pezizomycotina</taxon>
        <taxon>Pezizomycetes</taxon>
        <taxon>Pezizales</taxon>
        <taxon>Ascodesmidaceae</taxon>
        <taxon>Ascodesmis</taxon>
    </lineage>
</organism>
<proteinExistence type="predicted"/>
<keyword evidence="1" id="KW-0732">Signal</keyword>
<name>A0A4S2MXF5_9PEZI</name>
<feature type="signal peptide" evidence="1">
    <location>
        <begin position="1"/>
        <end position="19"/>
    </location>
</feature>
<reference evidence="2 3" key="1">
    <citation type="submission" date="2019-04" db="EMBL/GenBank/DDBJ databases">
        <title>Comparative genomics and transcriptomics to analyze fruiting body development in filamentous ascomycetes.</title>
        <authorList>
            <consortium name="DOE Joint Genome Institute"/>
            <person name="Lutkenhaus R."/>
            <person name="Traeger S."/>
            <person name="Breuer J."/>
            <person name="Kuo A."/>
            <person name="Lipzen A."/>
            <person name="Pangilinan J."/>
            <person name="Dilworth D."/>
            <person name="Sandor L."/>
            <person name="Poggeler S."/>
            <person name="Barry K."/>
            <person name="Grigoriev I.V."/>
            <person name="Nowrousian M."/>
        </authorList>
    </citation>
    <scope>NUCLEOTIDE SEQUENCE [LARGE SCALE GENOMIC DNA]</scope>
    <source>
        <strain evidence="2 3">CBS 389.68</strain>
    </source>
</reference>
<dbReference type="Proteomes" id="UP000298138">
    <property type="component" value="Unassembled WGS sequence"/>
</dbReference>
<evidence type="ECO:0000313" key="2">
    <source>
        <dbReference type="EMBL" id="TGZ81368.1"/>
    </source>
</evidence>
<gene>
    <name evidence="2" type="ORF">EX30DRAFT_363757</name>
</gene>
<evidence type="ECO:0000313" key="3">
    <source>
        <dbReference type="Proteomes" id="UP000298138"/>
    </source>
</evidence>
<evidence type="ECO:0008006" key="4">
    <source>
        <dbReference type="Google" id="ProtNLM"/>
    </source>
</evidence>
<sequence>MKLLSTVLVPLALLATVASTAYVPTTSLTPQPSDGDAVGPVPLLSRYSKRDTHRLYARAEPSNCRKDKDGKRLGHDPFKEIITNFCEEHDGQRVAKGATLTKTMKKSFDVRDELFGTVLPVQIKTNPSVHQDGWLIAKAQHPQLRCKDQFKSIYNKCFIKGERGTHAVGGELKLDWVNLSVVVDKYVNT</sequence>
<evidence type="ECO:0000256" key="1">
    <source>
        <dbReference type="SAM" id="SignalP"/>
    </source>
</evidence>
<dbReference type="InParanoid" id="A0A4S2MXF5"/>
<dbReference type="EMBL" id="ML220119">
    <property type="protein sequence ID" value="TGZ81368.1"/>
    <property type="molecule type" value="Genomic_DNA"/>
</dbReference>
<accession>A0A4S2MXF5</accession>
<feature type="chain" id="PRO_5020837268" description="Ecp2 effector protein domain-containing protein" evidence="1">
    <location>
        <begin position="20"/>
        <end position="189"/>
    </location>
</feature>